<evidence type="ECO:0000313" key="2">
    <source>
        <dbReference type="Ensembl" id="ENSHHUP00000067647.1"/>
    </source>
</evidence>
<proteinExistence type="predicted"/>
<reference evidence="3" key="1">
    <citation type="submission" date="2018-06" db="EMBL/GenBank/DDBJ databases">
        <title>Genome assembly of Danube salmon.</title>
        <authorList>
            <person name="Macqueen D.J."/>
            <person name="Gundappa M.K."/>
        </authorList>
    </citation>
    <scope>NUCLEOTIDE SEQUENCE [LARGE SCALE GENOMIC DNA]</scope>
</reference>
<dbReference type="Proteomes" id="UP000314982">
    <property type="component" value="Unassembled WGS sequence"/>
</dbReference>
<organism evidence="2 3">
    <name type="scientific">Hucho hucho</name>
    <name type="common">huchen</name>
    <dbReference type="NCBI Taxonomy" id="62062"/>
    <lineage>
        <taxon>Eukaryota</taxon>
        <taxon>Metazoa</taxon>
        <taxon>Chordata</taxon>
        <taxon>Craniata</taxon>
        <taxon>Vertebrata</taxon>
        <taxon>Euteleostomi</taxon>
        <taxon>Actinopterygii</taxon>
        <taxon>Neopterygii</taxon>
        <taxon>Teleostei</taxon>
        <taxon>Protacanthopterygii</taxon>
        <taxon>Salmoniformes</taxon>
        <taxon>Salmonidae</taxon>
        <taxon>Salmoninae</taxon>
        <taxon>Hucho</taxon>
    </lineage>
</organism>
<protein>
    <recommendedName>
        <fullName evidence="4">Ig-like domain-containing protein</fullName>
    </recommendedName>
</protein>
<dbReference type="InterPro" id="IPR036179">
    <property type="entry name" value="Ig-like_dom_sf"/>
</dbReference>
<feature type="transmembrane region" description="Helical" evidence="1">
    <location>
        <begin position="111"/>
        <end position="128"/>
    </location>
</feature>
<keyword evidence="3" id="KW-1185">Reference proteome</keyword>
<dbReference type="InterPro" id="IPR013783">
    <property type="entry name" value="Ig-like_fold"/>
</dbReference>
<dbReference type="Ensembl" id="ENSHHUT00000069923.1">
    <property type="protein sequence ID" value="ENSHHUP00000067647.1"/>
    <property type="gene ID" value="ENSHHUG00000039876.1"/>
</dbReference>
<dbReference type="GeneTree" id="ENSGT01120000272504"/>
<keyword evidence="1" id="KW-0812">Transmembrane</keyword>
<evidence type="ECO:0000313" key="3">
    <source>
        <dbReference type="Proteomes" id="UP000314982"/>
    </source>
</evidence>
<reference evidence="2" key="2">
    <citation type="submission" date="2025-08" db="UniProtKB">
        <authorList>
            <consortium name="Ensembl"/>
        </authorList>
    </citation>
    <scope>IDENTIFICATION</scope>
</reference>
<name>A0A4W5PVN8_9TELE</name>
<keyword evidence="1" id="KW-1133">Transmembrane helix</keyword>
<dbReference type="AlphaFoldDB" id="A0A4W5PVN8"/>
<evidence type="ECO:0000256" key="1">
    <source>
        <dbReference type="SAM" id="Phobius"/>
    </source>
</evidence>
<reference evidence="2" key="3">
    <citation type="submission" date="2025-09" db="UniProtKB">
        <authorList>
            <consortium name="Ensembl"/>
        </authorList>
    </citation>
    <scope>IDENTIFICATION</scope>
</reference>
<dbReference type="Gene3D" id="2.60.40.10">
    <property type="entry name" value="Immunoglobulins"/>
    <property type="match status" value="1"/>
</dbReference>
<evidence type="ECO:0008006" key="4">
    <source>
        <dbReference type="Google" id="ProtNLM"/>
    </source>
</evidence>
<accession>A0A4W5PVN8</accession>
<dbReference type="SUPFAM" id="SSF48726">
    <property type="entry name" value="Immunoglobulin"/>
    <property type="match status" value="1"/>
</dbReference>
<sequence length="129" mass="14173">MSLFVSDPQSSVSLKIIPNRTQHFTSKSLSLSCEEKRNSTRWRLKRYREKAVESECGSNWGSIAGSTCTIRSTSEKDSGVYWCESGSGEYSNAVNITVEGSIVSISMLPRLLCGLLVASPFLLVSIVLM</sequence>
<keyword evidence="1" id="KW-0472">Membrane</keyword>